<dbReference type="GO" id="GO:0016757">
    <property type="term" value="F:glycosyltransferase activity"/>
    <property type="evidence" value="ECO:0007669"/>
    <property type="project" value="InterPro"/>
</dbReference>
<accession>A0A6G6Y4M9</accession>
<dbReference type="KEGG" id="spzr:G5C33_06815"/>
<evidence type="ECO:0000313" key="3">
    <source>
        <dbReference type="Proteomes" id="UP000501568"/>
    </source>
</evidence>
<evidence type="ECO:0000313" key="2">
    <source>
        <dbReference type="EMBL" id="QIG79526.1"/>
    </source>
</evidence>
<dbReference type="AlphaFoldDB" id="A0A6G6Y4M9"/>
<dbReference type="Gene3D" id="3.40.50.2000">
    <property type="entry name" value="Glycogen Phosphorylase B"/>
    <property type="match status" value="1"/>
</dbReference>
<keyword evidence="3" id="KW-1185">Reference proteome</keyword>
<dbReference type="PANTHER" id="PTHR12526">
    <property type="entry name" value="GLYCOSYLTRANSFERASE"/>
    <property type="match status" value="1"/>
</dbReference>
<dbReference type="Proteomes" id="UP000501568">
    <property type="component" value="Chromosome"/>
</dbReference>
<dbReference type="SUPFAM" id="SSF53756">
    <property type="entry name" value="UDP-Glycosyltransferase/glycogen phosphorylase"/>
    <property type="match status" value="1"/>
</dbReference>
<organism evidence="2 3">
    <name type="scientific">Stakelama tenebrarum</name>
    <dbReference type="NCBI Taxonomy" id="2711215"/>
    <lineage>
        <taxon>Bacteria</taxon>
        <taxon>Pseudomonadati</taxon>
        <taxon>Pseudomonadota</taxon>
        <taxon>Alphaproteobacteria</taxon>
        <taxon>Sphingomonadales</taxon>
        <taxon>Sphingomonadaceae</taxon>
        <taxon>Stakelama</taxon>
    </lineage>
</organism>
<dbReference type="RefSeq" id="WP_165326526.1">
    <property type="nucleotide sequence ID" value="NZ_CP049109.1"/>
</dbReference>
<dbReference type="EMBL" id="CP049109">
    <property type="protein sequence ID" value="QIG79526.1"/>
    <property type="molecule type" value="Genomic_DNA"/>
</dbReference>
<keyword evidence="2" id="KW-0808">Transferase</keyword>
<protein>
    <submittedName>
        <fullName evidence="2">Glycosyltransferase family 4 protein</fullName>
    </submittedName>
</protein>
<evidence type="ECO:0000259" key="1">
    <source>
        <dbReference type="Pfam" id="PF00534"/>
    </source>
</evidence>
<name>A0A6G6Y4M9_9SPHN</name>
<dbReference type="Pfam" id="PF00534">
    <property type="entry name" value="Glycos_transf_1"/>
    <property type="match status" value="1"/>
</dbReference>
<dbReference type="InterPro" id="IPR001296">
    <property type="entry name" value="Glyco_trans_1"/>
</dbReference>
<gene>
    <name evidence="2" type="ORF">G5C33_06815</name>
</gene>
<dbReference type="CDD" id="cd03801">
    <property type="entry name" value="GT4_PimA-like"/>
    <property type="match status" value="1"/>
</dbReference>
<feature type="domain" description="Glycosyl transferase family 1" evidence="1">
    <location>
        <begin position="177"/>
        <end position="311"/>
    </location>
</feature>
<reference evidence="2 3" key="1">
    <citation type="submission" date="2020-02" db="EMBL/GenBank/DDBJ databases">
        <authorList>
            <person name="Zheng R.K."/>
            <person name="Sun C.M."/>
        </authorList>
    </citation>
    <scope>NUCLEOTIDE SEQUENCE [LARGE SCALE GENOMIC DNA]</scope>
    <source>
        <strain evidence="3">zrk23</strain>
    </source>
</reference>
<sequence>MGARRRLVCLLGGTMQHRGGVESFCERACTAFEQHSRSWDVEWIAADTAFARPATLGRIAAGMRRLRQAKRKGAAAVWIQVTNLPDLLYIGWARLIGLPVIVTPHYGRNFTIERWARRTPFVRFALARADRLALLFDRQPSDITLPERTKRASIGTFLPRSIFELSSPPSEGPATLTLLHAARFSEQKGSFRFVEICAALHAKGLPFRATMIGRGDASTMARIESEIDAAGLAGHVTICSWADESEMAALLNDTDVLVHLSTLDCFPLIVLEALAVGVVPVVHELPGPCEMVERYAGLAVAGNAVADVVDWIAARDVQVLRTERSALRTQVRGDYQWEQPIRKIEALLDSVAPPIAHPTQ</sequence>
<proteinExistence type="predicted"/>